<evidence type="ECO:0008006" key="4">
    <source>
        <dbReference type="Google" id="ProtNLM"/>
    </source>
</evidence>
<feature type="transmembrane region" description="Helical" evidence="1">
    <location>
        <begin position="141"/>
        <end position="158"/>
    </location>
</feature>
<comment type="caution">
    <text evidence="2">The sequence shown here is derived from an EMBL/GenBank/DDBJ whole genome shotgun (WGS) entry which is preliminary data.</text>
</comment>
<organism evidence="2 3">
    <name type="scientific">Pseudonocardia kongjuensis</name>
    <dbReference type="NCBI Taxonomy" id="102227"/>
    <lineage>
        <taxon>Bacteria</taxon>
        <taxon>Bacillati</taxon>
        <taxon>Actinomycetota</taxon>
        <taxon>Actinomycetes</taxon>
        <taxon>Pseudonocardiales</taxon>
        <taxon>Pseudonocardiaceae</taxon>
        <taxon>Pseudonocardia</taxon>
    </lineage>
</organism>
<keyword evidence="1" id="KW-0812">Transmembrane</keyword>
<dbReference type="Proteomes" id="UP001501414">
    <property type="component" value="Unassembled WGS sequence"/>
</dbReference>
<feature type="transmembrane region" description="Helical" evidence="1">
    <location>
        <begin position="117"/>
        <end position="135"/>
    </location>
</feature>
<feature type="transmembrane region" description="Helical" evidence="1">
    <location>
        <begin position="40"/>
        <end position="61"/>
    </location>
</feature>
<dbReference type="RefSeq" id="WP_344020365.1">
    <property type="nucleotide sequence ID" value="NZ_BAAAJK010000006.1"/>
</dbReference>
<protein>
    <recommendedName>
        <fullName evidence="4">Integral membrane protein</fullName>
    </recommendedName>
</protein>
<gene>
    <name evidence="2" type="ORF">GCM10009613_18080</name>
</gene>
<evidence type="ECO:0000313" key="3">
    <source>
        <dbReference type="Proteomes" id="UP001501414"/>
    </source>
</evidence>
<dbReference type="EMBL" id="BAAAJK010000006">
    <property type="protein sequence ID" value="GAA1385527.1"/>
    <property type="molecule type" value="Genomic_DNA"/>
</dbReference>
<reference evidence="3" key="1">
    <citation type="journal article" date="2019" name="Int. J. Syst. Evol. Microbiol.">
        <title>The Global Catalogue of Microorganisms (GCM) 10K type strain sequencing project: providing services to taxonomists for standard genome sequencing and annotation.</title>
        <authorList>
            <consortium name="The Broad Institute Genomics Platform"/>
            <consortium name="The Broad Institute Genome Sequencing Center for Infectious Disease"/>
            <person name="Wu L."/>
            <person name="Ma J."/>
        </authorList>
    </citation>
    <scope>NUCLEOTIDE SEQUENCE [LARGE SCALE GENOMIC DNA]</scope>
    <source>
        <strain evidence="3">JCM 11896</strain>
    </source>
</reference>
<keyword evidence="1" id="KW-0472">Membrane</keyword>
<evidence type="ECO:0000313" key="2">
    <source>
        <dbReference type="EMBL" id="GAA1385527.1"/>
    </source>
</evidence>
<evidence type="ECO:0000256" key="1">
    <source>
        <dbReference type="SAM" id="Phobius"/>
    </source>
</evidence>
<keyword evidence="3" id="KW-1185">Reference proteome</keyword>
<sequence length="191" mass="19962">MRPPSTRAVVAGKAAALAGVAWFCVVFSVATDVLSRAEYLLAGVVAGGVLSAVGVVLLWLYASRTPARVAPARGPDMGLATDRATARAVLRSGGTPDAEQRRLVAVDVQADARLPQLTGATFALLGPLVVAVANASGSLPWLGPVTAGLIVLVLAALARRTWSAYTLHRIADRRHVVPRFEGTGTPWRPWP</sequence>
<name>A0ABP4IER5_9PSEU</name>
<proteinExistence type="predicted"/>
<accession>A0ABP4IER5</accession>
<keyword evidence="1" id="KW-1133">Transmembrane helix</keyword>